<dbReference type="GO" id="GO:0016787">
    <property type="term" value="F:hydrolase activity"/>
    <property type="evidence" value="ECO:0007669"/>
    <property type="project" value="UniProtKB-KW"/>
</dbReference>
<evidence type="ECO:0000313" key="1">
    <source>
        <dbReference type="EMBL" id="KAJ7219457.1"/>
    </source>
</evidence>
<dbReference type="Gene3D" id="3.40.50.1820">
    <property type="entry name" value="alpha/beta hydrolase"/>
    <property type="match status" value="1"/>
</dbReference>
<keyword evidence="1" id="KW-0378">Hydrolase</keyword>
<dbReference type="AlphaFoldDB" id="A0AAD6VQ29"/>
<evidence type="ECO:0000313" key="2">
    <source>
        <dbReference type="Proteomes" id="UP001219525"/>
    </source>
</evidence>
<dbReference type="InterPro" id="IPR029058">
    <property type="entry name" value="AB_hydrolase_fold"/>
</dbReference>
<dbReference type="Proteomes" id="UP001219525">
    <property type="component" value="Unassembled WGS sequence"/>
</dbReference>
<sequence length="438" mass="47798">MHTFSRAMSYAFITPRPPVRASYPPLLPVYPPPDSLLAKPKPPASRTFPNPRYAVSTHLVPAAYLRSTPPAPPPPPAVGLNATKEERRAANEARVEWVRAQARGSRGRYERILWSSVNRYVRRDVGEGAGCTLLLAHANGFPKETWEPALLDLLATGAVVDEIWAWEATHHGASFVLNAEAGTPLAACDWSDDARDVLNFLLHFLPSSIAGPEELPVHLHRVAPTESALRKVRGFSERTLFAAGHSFGGCCSAWAAITYPRLFSAIMLIDPVMMRYDTPTVERPSLAGGAISRRDSWPSREAAHASFAANPFFASWDPRVLAEYVAHGLVSDPNGGVRLAMPPLQEALAFEGTSTSGPVWDMLPTLDPRISLRWVVPGRDNEGAIGPPGATRERVWLRPTNSSNVRIKDAGHLIVQQAPREIAREIATMLNGVPPAKL</sequence>
<organism evidence="1 2">
    <name type="scientific">Mycena pura</name>
    <dbReference type="NCBI Taxonomy" id="153505"/>
    <lineage>
        <taxon>Eukaryota</taxon>
        <taxon>Fungi</taxon>
        <taxon>Dikarya</taxon>
        <taxon>Basidiomycota</taxon>
        <taxon>Agaricomycotina</taxon>
        <taxon>Agaricomycetes</taxon>
        <taxon>Agaricomycetidae</taxon>
        <taxon>Agaricales</taxon>
        <taxon>Marasmiineae</taxon>
        <taxon>Mycenaceae</taxon>
        <taxon>Mycena</taxon>
    </lineage>
</organism>
<dbReference type="EMBL" id="JARJCW010000011">
    <property type="protein sequence ID" value="KAJ7219457.1"/>
    <property type="molecule type" value="Genomic_DNA"/>
</dbReference>
<protein>
    <submittedName>
        <fullName evidence="1">Alpha/beta hydrolase family-domain-containing protein</fullName>
    </submittedName>
</protein>
<gene>
    <name evidence="1" type="ORF">GGX14DRAFT_436234</name>
</gene>
<name>A0AAD6VQ29_9AGAR</name>
<accession>A0AAD6VQ29</accession>
<keyword evidence="2" id="KW-1185">Reference proteome</keyword>
<reference evidence="1" key="1">
    <citation type="submission" date="2023-03" db="EMBL/GenBank/DDBJ databases">
        <title>Massive genome expansion in bonnet fungi (Mycena s.s.) driven by repeated elements and novel gene families across ecological guilds.</title>
        <authorList>
            <consortium name="Lawrence Berkeley National Laboratory"/>
            <person name="Harder C.B."/>
            <person name="Miyauchi S."/>
            <person name="Viragh M."/>
            <person name="Kuo A."/>
            <person name="Thoen E."/>
            <person name="Andreopoulos B."/>
            <person name="Lu D."/>
            <person name="Skrede I."/>
            <person name="Drula E."/>
            <person name="Henrissat B."/>
            <person name="Morin E."/>
            <person name="Kohler A."/>
            <person name="Barry K."/>
            <person name="LaButti K."/>
            <person name="Morin E."/>
            <person name="Salamov A."/>
            <person name="Lipzen A."/>
            <person name="Mereny Z."/>
            <person name="Hegedus B."/>
            <person name="Baldrian P."/>
            <person name="Stursova M."/>
            <person name="Weitz H."/>
            <person name="Taylor A."/>
            <person name="Grigoriev I.V."/>
            <person name="Nagy L.G."/>
            <person name="Martin F."/>
            <person name="Kauserud H."/>
        </authorList>
    </citation>
    <scope>NUCLEOTIDE SEQUENCE</scope>
    <source>
        <strain evidence="1">9144</strain>
    </source>
</reference>
<comment type="caution">
    <text evidence="1">The sequence shown here is derived from an EMBL/GenBank/DDBJ whole genome shotgun (WGS) entry which is preliminary data.</text>
</comment>
<proteinExistence type="predicted"/>
<dbReference type="SUPFAM" id="SSF53474">
    <property type="entry name" value="alpha/beta-Hydrolases"/>
    <property type="match status" value="1"/>
</dbReference>